<feature type="chain" id="PRO_5045014904" description="Outer membrane lipoprotein Blc" evidence="2">
    <location>
        <begin position="24"/>
        <end position="174"/>
    </location>
</feature>
<keyword evidence="2" id="KW-0732">Signal</keyword>
<evidence type="ECO:0000256" key="1">
    <source>
        <dbReference type="ARBA" id="ARBA00006889"/>
    </source>
</evidence>
<comment type="caution">
    <text evidence="4">The sequence shown here is derived from an EMBL/GenBank/DDBJ whole genome shotgun (WGS) entry which is preliminary data.</text>
</comment>
<comment type="subcellular location">
    <subcellularLocation>
        <location evidence="2">Cell outer membrane</location>
    </subcellularLocation>
</comment>
<keyword evidence="2" id="KW-0998">Cell outer membrane</keyword>
<proteinExistence type="inferred from homology"/>
<dbReference type="RefSeq" id="WP_377370706.1">
    <property type="nucleotide sequence ID" value="NZ_JAOTJD010000029.1"/>
</dbReference>
<evidence type="ECO:0000259" key="3">
    <source>
        <dbReference type="Pfam" id="PF08212"/>
    </source>
</evidence>
<dbReference type="PIRSF" id="PIRSF036893">
    <property type="entry name" value="Lipocalin_ApoD"/>
    <property type="match status" value="1"/>
</dbReference>
<dbReference type="InterPro" id="IPR000566">
    <property type="entry name" value="Lipocln_cytosolic_FA-bd_dom"/>
</dbReference>
<dbReference type="InterPro" id="IPR022271">
    <property type="entry name" value="Lipocalin_ApoD"/>
</dbReference>
<dbReference type="Proteomes" id="UP001598130">
    <property type="component" value="Unassembled WGS sequence"/>
</dbReference>
<accession>A0ABW6CTT0</accession>
<dbReference type="Gene3D" id="2.40.128.20">
    <property type="match status" value="1"/>
</dbReference>
<dbReference type="PANTHER" id="PTHR10612">
    <property type="entry name" value="APOLIPOPROTEIN D"/>
    <property type="match status" value="1"/>
</dbReference>
<dbReference type="InterPro" id="IPR002446">
    <property type="entry name" value="Lipocalin_bac"/>
</dbReference>
<dbReference type="CDD" id="cd19438">
    <property type="entry name" value="lipocalin_Blc-like"/>
    <property type="match status" value="1"/>
</dbReference>
<protein>
    <recommendedName>
        <fullName evidence="2">Outer membrane lipoprotein Blc</fullName>
    </recommendedName>
</protein>
<dbReference type="InterPro" id="IPR012674">
    <property type="entry name" value="Calycin"/>
</dbReference>
<sequence length="174" mass="18969">MRSLATLLAAAAAVLMGTAPALAAPSPPAEKIELTKMTGRWYEVARMPNKTQKDCQGGTSDWVRSGEGYSVVQACHKGALTAPATEWKAKAKVIDPKTNARIKMSFFGGMLSQEYWVLAHKSDWLILGTPNGNYMWLMSQRPTLSAQAKAQAVARVKQLGYDVSRLEYPAPARN</sequence>
<comment type="function">
    <text evidence="2">Involved in the storage or transport of lipids necessary for membrane maintenance under stressful conditions. Displays a binding preference for lysophospholipids.</text>
</comment>
<feature type="domain" description="Lipocalin/cytosolic fatty-acid binding" evidence="3">
    <location>
        <begin position="32"/>
        <end position="170"/>
    </location>
</feature>
<keyword evidence="5" id="KW-1185">Reference proteome</keyword>
<dbReference type="Pfam" id="PF08212">
    <property type="entry name" value="Lipocalin_2"/>
    <property type="match status" value="1"/>
</dbReference>
<keyword evidence="2" id="KW-0472">Membrane</keyword>
<keyword evidence="2" id="KW-0449">Lipoprotein</keyword>
<organism evidence="4 5">
    <name type="scientific">Phenylobacterium ferrooxidans</name>
    <dbReference type="NCBI Taxonomy" id="2982689"/>
    <lineage>
        <taxon>Bacteria</taxon>
        <taxon>Pseudomonadati</taxon>
        <taxon>Pseudomonadota</taxon>
        <taxon>Alphaproteobacteria</taxon>
        <taxon>Caulobacterales</taxon>
        <taxon>Caulobacteraceae</taxon>
        <taxon>Phenylobacterium</taxon>
    </lineage>
</organism>
<dbReference type="PRINTS" id="PR01171">
    <property type="entry name" value="BCTLIPOCALIN"/>
</dbReference>
<comment type="similarity">
    <text evidence="1 2">Belongs to the calycin superfamily. Lipocalin family.</text>
</comment>
<comment type="subunit">
    <text evidence="2">Homodimer.</text>
</comment>
<gene>
    <name evidence="4" type="ORF">OCL97_14855</name>
</gene>
<evidence type="ECO:0000313" key="5">
    <source>
        <dbReference type="Proteomes" id="UP001598130"/>
    </source>
</evidence>
<dbReference type="EMBL" id="JAOTJD010000029">
    <property type="protein sequence ID" value="MFD3265235.1"/>
    <property type="molecule type" value="Genomic_DNA"/>
</dbReference>
<dbReference type="PANTHER" id="PTHR10612:SF34">
    <property type="entry name" value="APOLIPOPROTEIN D"/>
    <property type="match status" value="1"/>
</dbReference>
<evidence type="ECO:0000256" key="2">
    <source>
        <dbReference type="PIRNR" id="PIRNR036893"/>
    </source>
</evidence>
<feature type="signal peptide" evidence="2">
    <location>
        <begin position="1"/>
        <end position="23"/>
    </location>
</feature>
<evidence type="ECO:0000313" key="4">
    <source>
        <dbReference type="EMBL" id="MFD3265235.1"/>
    </source>
</evidence>
<name>A0ABW6CTT0_9CAUL</name>
<keyword evidence="2" id="KW-0446">Lipid-binding</keyword>
<dbReference type="SUPFAM" id="SSF50814">
    <property type="entry name" value="Lipocalins"/>
    <property type="match status" value="1"/>
</dbReference>
<dbReference type="InterPro" id="IPR047202">
    <property type="entry name" value="Lipocalin_Blc-like_dom"/>
</dbReference>
<reference evidence="4 5" key="1">
    <citation type="submission" date="2022-09" db="EMBL/GenBank/DDBJ databases">
        <title>New species of Phenylobacterium.</title>
        <authorList>
            <person name="Mieszkin S."/>
        </authorList>
    </citation>
    <scope>NUCLEOTIDE SEQUENCE [LARGE SCALE GENOMIC DNA]</scope>
    <source>
        <strain evidence="4 5">HK31-G</strain>
    </source>
</reference>